<keyword evidence="1" id="KW-0175">Coiled coil</keyword>
<proteinExistence type="predicted"/>
<dbReference type="EMBL" id="JACEIK010002410">
    <property type="protein sequence ID" value="MCD9561001.1"/>
    <property type="molecule type" value="Genomic_DNA"/>
</dbReference>
<keyword evidence="3" id="KW-1185">Reference proteome</keyword>
<feature type="coiled-coil region" evidence="1">
    <location>
        <begin position="145"/>
        <end position="172"/>
    </location>
</feature>
<accession>A0ABS8UQ10</accession>
<evidence type="ECO:0000313" key="2">
    <source>
        <dbReference type="EMBL" id="MCD9561001.1"/>
    </source>
</evidence>
<sequence length="191" mass="21584">MVIDEEDPSYSIFYLDTKTPPPVMEEIHEIGKKYLRNAKASTKGKQLSVTEEPSKVLSATVKKFKRKNIISKSSKGKQIVDEESEGMQELLEIVNYQGWEHLFELPMPNMYGSEVSAFYLSLTFTDEEETVYAKVVKSGGEPGELLDLQKENASLKSDNAALEKQLEGLTQQMLCDQRAANERIDKLLSKL</sequence>
<evidence type="ECO:0000256" key="1">
    <source>
        <dbReference type="SAM" id="Coils"/>
    </source>
</evidence>
<comment type="caution">
    <text evidence="2">The sequence shown here is derived from an EMBL/GenBank/DDBJ whole genome shotgun (WGS) entry which is preliminary data.</text>
</comment>
<organism evidence="2 3">
    <name type="scientific">Datura stramonium</name>
    <name type="common">Jimsonweed</name>
    <name type="synonym">Common thornapple</name>
    <dbReference type="NCBI Taxonomy" id="4076"/>
    <lineage>
        <taxon>Eukaryota</taxon>
        <taxon>Viridiplantae</taxon>
        <taxon>Streptophyta</taxon>
        <taxon>Embryophyta</taxon>
        <taxon>Tracheophyta</taxon>
        <taxon>Spermatophyta</taxon>
        <taxon>Magnoliopsida</taxon>
        <taxon>eudicotyledons</taxon>
        <taxon>Gunneridae</taxon>
        <taxon>Pentapetalae</taxon>
        <taxon>asterids</taxon>
        <taxon>lamiids</taxon>
        <taxon>Solanales</taxon>
        <taxon>Solanaceae</taxon>
        <taxon>Solanoideae</taxon>
        <taxon>Datureae</taxon>
        <taxon>Datura</taxon>
    </lineage>
</organism>
<evidence type="ECO:0000313" key="3">
    <source>
        <dbReference type="Proteomes" id="UP000823775"/>
    </source>
</evidence>
<name>A0ABS8UQ10_DATST</name>
<gene>
    <name evidence="2" type="ORF">HAX54_019935</name>
</gene>
<dbReference type="Proteomes" id="UP000823775">
    <property type="component" value="Unassembled WGS sequence"/>
</dbReference>
<protein>
    <submittedName>
        <fullName evidence="2">Uncharacterized protein</fullName>
    </submittedName>
</protein>
<reference evidence="2 3" key="1">
    <citation type="journal article" date="2021" name="BMC Genomics">
        <title>Datura genome reveals duplications of psychoactive alkaloid biosynthetic genes and high mutation rate following tissue culture.</title>
        <authorList>
            <person name="Rajewski A."/>
            <person name="Carter-House D."/>
            <person name="Stajich J."/>
            <person name="Litt A."/>
        </authorList>
    </citation>
    <scope>NUCLEOTIDE SEQUENCE [LARGE SCALE GENOMIC DNA]</scope>
    <source>
        <strain evidence="2">AR-01</strain>
    </source>
</reference>